<sequence>MDSLHPKLHVEPISRASSVFDFPRHDRVRPSATIKTDTAPGTLDSRNQIEHSFIVISGGSGGNAICNSFPRARTSYVLPVSDDGGSSSEIIRVIGGPSIGDIRSRLIRLISASTPDVEAIRNLLAYRLPADSDREAREIWREIIEGDSALWTGIPADRKELIRGFLVYFENEILKRSHRRFAFANGSIGNFFLSACQLFFRSLPSAIFQFSALTGTTQDRILPILVTNHTVTIAADLDNSKRIIGQCNISHPVGGQEVVLEGLEDGEDGNGHNSPLNVAFVKSSEHTAEALEGRIERVYYINAHGNEIYPHPNPEVLSSLGQQDYLVYSCGSLWTSIIPCLALRGVATSIARSPSLRAKILLLNIHNDRETAGYTALDYVQAITSTLNRHDLTPRTAGGIIRPLYPASAFVTHLVYMSHTSIEIPTLALTAMGVHCVRIYGSNKSGFGANDVRQALEQIIASTSTAD</sequence>
<comment type="caution">
    <text evidence="1">The sequence shown here is derived from an EMBL/GenBank/DDBJ whole genome shotgun (WGS) entry which is preliminary data.</text>
</comment>
<keyword evidence="2" id="KW-1185">Reference proteome</keyword>
<proteinExistence type="predicted"/>
<dbReference type="Proteomes" id="UP000007148">
    <property type="component" value="Unassembled WGS sequence"/>
</dbReference>
<dbReference type="EMBL" id="CAFZ01000054">
    <property type="protein sequence ID" value="CCA69417.1"/>
    <property type="molecule type" value="Genomic_DNA"/>
</dbReference>
<dbReference type="InterPro" id="IPR038136">
    <property type="entry name" value="CofD-like_dom_sf"/>
</dbReference>
<dbReference type="eggNOG" id="ENOG502QUXN">
    <property type="taxonomic scope" value="Eukaryota"/>
</dbReference>
<dbReference type="PANTHER" id="PTHR31240:SF0">
    <property type="entry name" value="MATERNAL EFFECT EMBRYO ARREST 18"/>
    <property type="match status" value="1"/>
</dbReference>
<dbReference type="STRING" id="1109443.G4TDL3"/>
<organism evidence="1 2">
    <name type="scientific">Serendipita indica (strain DSM 11827)</name>
    <name type="common">Root endophyte fungus</name>
    <name type="synonym">Piriformospora indica</name>
    <dbReference type="NCBI Taxonomy" id="1109443"/>
    <lineage>
        <taxon>Eukaryota</taxon>
        <taxon>Fungi</taxon>
        <taxon>Dikarya</taxon>
        <taxon>Basidiomycota</taxon>
        <taxon>Agaricomycotina</taxon>
        <taxon>Agaricomycetes</taxon>
        <taxon>Sebacinales</taxon>
        <taxon>Serendipitaceae</taxon>
        <taxon>Serendipita</taxon>
    </lineage>
</organism>
<reference evidence="1 2" key="1">
    <citation type="journal article" date="2011" name="PLoS Pathog.">
        <title>Endophytic Life Strategies Decoded by Genome and Transcriptome Analyses of the Mutualistic Root Symbiont Piriformospora indica.</title>
        <authorList>
            <person name="Zuccaro A."/>
            <person name="Lahrmann U."/>
            <person name="Guldener U."/>
            <person name="Langen G."/>
            <person name="Pfiffi S."/>
            <person name="Biedenkopf D."/>
            <person name="Wong P."/>
            <person name="Samans B."/>
            <person name="Grimm C."/>
            <person name="Basiewicz M."/>
            <person name="Murat C."/>
            <person name="Martin F."/>
            <person name="Kogel K.H."/>
        </authorList>
    </citation>
    <scope>NUCLEOTIDE SEQUENCE [LARGE SCALE GENOMIC DNA]</scope>
    <source>
        <strain evidence="1 2">DSM 11827</strain>
    </source>
</reference>
<evidence type="ECO:0000313" key="2">
    <source>
        <dbReference type="Proteomes" id="UP000007148"/>
    </source>
</evidence>
<dbReference type="GO" id="GO:0043743">
    <property type="term" value="F:LPPG:FO 2-phospho-L-lactate transferase activity"/>
    <property type="evidence" value="ECO:0007669"/>
    <property type="project" value="InterPro"/>
</dbReference>
<protein>
    <submittedName>
        <fullName evidence="1">Uncharacterized protein</fullName>
    </submittedName>
</protein>
<dbReference type="SUPFAM" id="SSF142338">
    <property type="entry name" value="CofD-like"/>
    <property type="match status" value="1"/>
</dbReference>
<dbReference type="Pfam" id="PF01933">
    <property type="entry name" value="CofD"/>
    <property type="match status" value="1"/>
</dbReference>
<accession>G4TDL3</accession>
<dbReference type="OrthoDB" id="10267139at2759"/>
<dbReference type="AlphaFoldDB" id="G4TDL3"/>
<dbReference type="HOGENOM" id="CLU_019029_3_0_1"/>
<gene>
    <name evidence="1" type="ORF">PIIN_03317</name>
</gene>
<dbReference type="OMA" id="IHLITPF"/>
<dbReference type="PANTHER" id="PTHR31240">
    <property type="entry name" value="MATERNAL EFFECT EMBRYO ARREST 18"/>
    <property type="match status" value="1"/>
</dbReference>
<dbReference type="Gene3D" id="3.40.50.10680">
    <property type="entry name" value="CofD-like domains"/>
    <property type="match status" value="1"/>
</dbReference>
<name>G4TDL3_SERID</name>
<dbReference type="InParanoid" id="G4TDL3"/>
<dbReference type="InterPro" id="IPR002882">
    <property type="entry name" value="CofD"/>
</dbReference>
<evidence type="ECO:0000313" key="1">
    <source>
        <dbReference type="EMBL" id="CCA69417.1"/>
    </source>
</evidence>